<organism evidence="1 2">
    <name type="scientific">Cymbomonas tetramitiformis</name>
    <dbReference type="NCBI Taxonomy" id="36881"/>
    <lineage>
        <taxon>Eukaryota</taxon>
        <taxon>Viridiplantae</taxon>
        <taxon>Chlorophyta</taxon>
        <taxon>Pyramimonadophyceae</taxon>
        <taxon>Pyramimonadales</taxon>
        <taxon>Pyramimonadaceae</taxon>
        <taxon>Cymbomonas</taxon>
    </lineage>
</organism>
<sequence>MKEASNVLGLEDRRGTFTPAWNELGEPLHCQAFKVEKGSVDVGECREATAGSRVWPKIKGELRARATLEDVEAAGTSLRQWQQLISRLPEIAWRPSTRQP</sequence>
<proteinExistence type="predicted"/>
<comment type="caution">
    <text evidence="1">The sequence shown here is derived from an EMBL/GenBank/DDBJ whole genome shotgun (WGS) entry which is preliminary data.</text>
</comment>
<dbReference type="Proteomes" id="UP001190700">
    <property type="component" value="Unassembled WGS sequence"/>
</dbReference>
<evidence type="ECO:0000313" key="2">
    <source>
        <dbReference type="Proteomes" id="UP001190700"/>
    </source>
</evidence>
<accession>A0AAE0C4V7</accession>
<keyword evidence="2" id="KW-1185">Reference proteome</keyword>
<dbReference type="EMBL" id="LGRX02028050">
    <property type="protein sequence ID" value="KAK3248473.1"/>
    <property type="molecule type" value="Genomic_DNA"/>
</dbReference>
<protein>
    <submittedName>
        <fullName evidence="1">Uncharacterized protein</fullName>
    </submittedName>
</protein>
<gene>
    <name evidence="1" type="ORF">CYMTET_42063</name>
</gene>
<reference evidence="1 2" key="1">
    <citation type="journal article" date="2015" name="Genome Biol. Evol.">
        <title>Comparative Genomics of a Bacterivorous Green Alga Reveals Evolutionary Causalities and Consequences of Phago-Mixotrophic Mode of Nutrition.</title>
        <authorList>
            <person name="Burns J.A."/>
            <person name="Paasch A."/>
            <person name="Narechania A."/>
            <person name="Kim E."/>
        </authorList>
    </citation>
    <scope>NUCLEOTIDE SEQUENCE [LARGE SCALE GENOMIC DNA]</scope>
    <source>
        <strain evidence="1 2">PLY_AMNH</strain>
    </source>
</reference>
<evidence type="ECO:0000313" key="1">
    <source>
        <dbReference type="EMBL" id="KAK3248473.1"/>
    </source>
</evidence>
<dbReference type="AlphaFoldDB" id="A0AAE0C4V7"/>
<name>A0AAE0C4V7_9CHLO</name>